<dbReference type="GO" id="GO:0031146">
    <property type="term" value="P:SCF-dependent proteasomal ubiquitin-dependent protein catabolic process"/>
    <property type="evidence" value="ECO:0007669"/>
    <property type="project" value="TreeGrafter"/>
</dbReference>
<dbReference type="Pfam" id="PF00646">
    <property type="entry name" value="F-box"/>
    <property type="match status" value="1"/>
</dbReference>
<keyword evidence="5" id="KW-1185">Reference proteome</keyword>
<name>A0A2U1KJH5_ARTAN</name>
<dbReference type="FunFam" id="3.80.10.10:FF:000449">
    <property type="entry name" value="F-box protein SKIP2"/>
    <property type="match status" value="1"/>
</dbReference>
<dbReference type="AlphaFoldDB" id="A0A2U1KJH5"/>
<protein>
    <submittedName>
        <fullName evidence="4">SKP1/ASK1-interacting protein 2</fullName>
    </submittedName>
</protein>
<evidence type="ECO:0000259" key="3">
    <source>
        <dbReference type="Pfam" id="PF25372"/>
    </source>
</evidence>
<feature type="domain" description="F-box" evidence="2">
    <location>
        <begin position="52"/>
        <end position="81"/>
    </location>
</feature>
<dbReference type="SUPFAM" id="SSF81383">
    <property type="entry name" value="F-box domain"/>
    <property type="match status" value="1"/>
</dbReference>
<accession>A0A2U1KJH5</accession>
<dbReference type="STRING" id="35608.A0A2U1KJH5"/>
<evidence type="ECO:0000259" key="2">
    <source>
        <dbReference type="Pfam" id="PF00646"/>
    </source>
</evidence>
<evidence type="ECO:0000256" key="1">
    <source>
        <dbReference type="SAM" id="MobiDB-lite"/>
    </source>
</evidence>
<proteinExistence type="predicted"/>
<dbReference type="Pfam" id="PF13516">
    <property type="entry name" value="LRR_6"/>
    <property type="match status" value="1"/>
</dbReference>
<evidence type="ECO:0000313" key="4">
    <source>
        <dbReference type="EMBL" id="PWA36909.1"/>
    </source>
</evidence>
<dbReference type="PANTHER" id="PTHR13318">
    <property type="entry name" value="PARTNER OF PAIRED, ISOFORM B-RELATED"/>
    <property type="match status" value="1"/>
</dbReference>
<dbReference type="SUPFAM" id="SSF52047">
    <property type="entry name" value="RNI-like"/>
    <property type="match status" value="1"/>
</dbReference>
<feature type="region of interest" description="Disordered" evidence="1">
    <location>
        <begin position="1"/>
        <end position="24"/>
    </location>
</feature>
<dbReference type="Pfam" id="PF25372">
    <property type="entry name" value="DUF7885"/>
    <property type="match status" value="1"/>
</dbReference>
<dbReference type="EMBL" id="PKPP01017507">
    <property type="protein sequence ID" value="PWA36909.1"/>
    <property type="molecule type" value="Genomic_DNA"/>
</dbReference>
<evidence type="ECO:0000313" key="5">
    <source>
        <dbReference type="Proteomes" id="UP000245207"/>
    </source>
</evidence>
<feature type="domain" description="F-box/LRR-repeat protein 15-like leucin rich repeat" evidence="3">
    <location>
        <begin position="228"/>
        <end position="387"/>
    </location>
</feature>
<reference evidence="4 5" key="1">
    <citation type="journal article" date="2018" name="Mol. Plant">
        <title>The genome of Artemisia annua provides insight into the evolution of Asteraceae family and artemisinin biosynthesis.</title>
        <authorList>
            <person name="Shen Q."/>
            <person name="Zhang L."/>
            <person name="Liao Z."/>
            <person name="Wang S."/>
            <person name="Yan T."/>
            <person name="Shi P."/>
            <person name="Liu M."/>
            <person name="Fu X."/>
            <person name="Pan Q."/>
            <person name="Wang Y."/>
            <person name="Lv Z."/>
            <person name="Lu X."/>
            <person name="Zhang F."/>
            <person name="Jiang W."/>
            <person name="Ma Y."/>
            <person name="Chen M."/>
            <person name="Hao X."/>
            <person name="Li L."/>
            <person name="Tang Y."/>
            <person name="Lv G."/>
            <person name="Zhou Y."/>
            <person name="Sun X."/>
            <person name="Brodelius P.E."/>
            <person name="Rose J.K.C."/>
            <person name="Tang K."/>
        </authorList>
    </citation>
    <scope>NUCLEOTIDE SEQUENCE [LARGE SCALE GENOMIC DNA]</scope>
    <source>
        <strain evidence="5">cv. Huhao1</strain>
        <tissue evidence="4">Leaf</tissue>
    </source>
</reference>
<dbReference type="OrthoDB" id="423607at2759"/>
<dbReference type="SMART" id="SM00367">
    <property type="entry name" value="LRR_CC"/>
    <property type="match status" value="5"/>
</dbReference>
<sequence length="485" mass="53001">MGQSSSSHPQPSPPWSTNRSNSSSFRSIHHKDDVAIEYPVITNASSYIDYTSEIPDDCLAFVFQFLTSGDRKRCSLVSRRWLLVEGQSRHRLALNAQSEIVPLIPVIFSRFDSVTKLSLRCDRRSVSIDDNGLEQISLRCVNLTRLKLRGCREVTDVGMAALGFRIGGFSLCMYQELYNGQFFGPLISGAKNLKTLKLLRCLGDWDSLLEMIAVSDSLLSEVHLERLQVSDVGLSALSNCSNLEILHIVKTPDCTNAGVVAIAERCKYLRKLHIDGWKTNRIGNEALIAIARHSVHLQELVLIGVNPSSISLEAIASNCQKLERLALCGSETIADTEISCIASKCVALKKLCIKGCPVSDEGIEAFAWGCPNLIKIKVKKCRNVTGEVGDWLRARRGSLVVNLDVCAVEVENIDASASEGAQEDVADLPTIMNDVAVAQPEPLATSSSCRGSVFRTRFGLFGGRGLVSSTFRKWSIGNSSSTSTS</sequence>
<dbReference type="InterPro" id="IPR006553">
    <property type="entry name" value="Leu-rich_rpt_Cys-con_subtyp"/>
</dbReference>
<dbReference type="InterPro" id="IPR001810">
    <property type="entry name" value="F-box_dom"/>
</dbReference>
<dbReference type="Proteomes" id="UP000245207">
    <property type="component" value="Unassembled WGS sequence"/>
</dbReference>
<dbReference type="GO" id="GO:0019005">
    <property type="term" value="C:SCF ubiquitin ligase complex"/>
    <property type="evidence" value="ECO:0007669"/>
    <property type="project" value="TreeGrafter"/>
</dbReference>
<dbReference type="InterPro" id="IPR032675">
    <property type="entry name" value="LRR_dom_sf"/>
</dbReference>
<gene>
    <name evidence="4" type="ORF">CTI12_AA595440</name>
</gene>
<dbReference type="CDD" id="cd22159">
    <property type="entry name" value="F-box_AtTIR1-like"/>
    <property type="match status" value="1"/>
</dbReference>
<dbReference type="PANTHER" id="PTHR13318:SF92">
    <property type="entry name" value="F-BOX_LRR-REPEAT PROTEIN 8-RELATED"/>
    <property type="match status" value="1"/>
</dbReference>
<organism evidence="4 5">
    <name type="scientific">Artemisia annua</name>
    <name type="common">Sweet wormwood</name>
    <dbReference type="NCBI Taxonomy" id="35608"/>
    <lineage>
        <taxon>Eukaryota</taxon>
        <taxon>Viridiplantae</taxon>
        <taxon>Streptophyta</taxon>
        <taxon>Embryophyta</taxon>
        <taxon>Tracheophyta</taxon>
        <taxon>Spermatophyta</taxon>
        <taxon>Magnoliopsida</taxon>
        <taxon>eudicotyledons</taxon>
        <taxon>Gunneridae</taxon>
        <taxon>Pentapetalae</taxon>
        <taxon>asterids</taxon>
        <taxon>campanulids</taxon>
        <taxon>Asterales</taxon>
        <taxon>Asteraceae</taxon>
        <taxon>Asteroideae</taxon>
        <taxon>Anthemideae</taxon>
        <taxon>Artemisiinae</taxon>
        <taxon>Artemisia</taxon>
    </lineage>
</organism>
<dbReference type="InterPro" id="IPR036047">
    <property type="entry name" value="F-box-like_dom_sf"/>
</dbReference>
<comment type="caution">
    <text evidence="4">The sequence shown here is derived from an EMBL/GenBank/DDBJ whole genome shotgun (WGS) entry which is preliminary data.</text>
</comment>
<dbReference type="InterPro" id="IPR001611">
    <property type="entry name" value="Leu-rich_rpt"/>
</dbReference>
<dbReference type="InterPro" id="IPR057207">
    <property type="entry name" value="FBXL15_LRR"/>
</dbReference>
<dbReference type="Gene3D" id="3.80.10.10">
    <property type="entry name" value="Ribonuclease Inhibitor"/>
    <property type="match status" value="2"/>
</dbReference>
<dbReference type="Gene3D" id="1.20.1280.50">
    <property type="match status" value="1"/>
</dbReference>